<evidence type="ECO:0000313" key="3">
    <source>
        <dbReference type="Proteomes" id="UP000015105"/>
    </source>
</evidence>
<sequence>MQTQSCVQMAEEAEKEHKKMLDKYSQQADDIKASYKKLLTDVQSSSSRLCKVTLPEMAKSVTRAIHGLRSRYSIPATPA</sequence>
<name>A0A453TBX3_AEGTS</name>
<evidence type="ECO:0000256" key="1">
    <source>
        <dbReference type="SAM" id="Coils"/>
    </source>
</evidence>
<dbReference type="Gramene" id="AET7Gv21331700.7">
    <property type="protein sequence ID" value="AET7Gv21331700.7"/>
    <property type="gene ID" value="AET7Gv21331700"/>
</dbReference>
<dbReference type="PANTHER" id="PTHR37371">
    <property type="entry name" value="OS08G0180400 PROTEIN"/>
    <property type="match status" value="1"/>
</dbReference>
<keyword evidence="3" id="KW-1185">Reference proteome</keyword>
<dbReference type="Proteomes" id="UP000015105">
    <property type="component" value="Chromosome 7D"/>
</dbReference>
<evidence type="ECO:0000313" key="2">
    <source>
        <dbReference type="EnsemblPlants" id="AET7Gv21331700.7"/>
    </source>
</evidence>
<reference evidence="2" key="5">
    <citation type="journal article" date="2021" name="G3 (Bethesda)">
        <title>Aegilops tauschii genome assembly Aet v5.0 features greater sequence contiguity and improved annotation.</title>
        <authorList>
            <person name="Wang L."/>
            <person name="Zhu T."/>
            <person name="Rodriguez J.C."/>
            <person name="Deal K.R."/>
            <person name="Dubcovsky J."/>
            <person name="McGuire P.E."/>
            <person name="Lux T."/>
            <person name="Spannagl M."/>
            <person name="Mayer K.F.X."/>
            <person name="Baldrich P."/>
            <person name="Meyers B.C."/>
            <person name="Huo N."/>
            <person name="Gu Y.Q."/>
            <person name="Zhou H."/>
            <person name="Devos K.M."/>
            <person name="Bennetzen J.L."/>
            <person name="Unver T."/>
            <person name="Budak H."/>
            <person name="Gulick P.J."/>
            <person name="Galiba G."/>
            <person name="Kalapos B."/>
            <person name="Nelson D.R."/>
            <person name="Li P."/>
            <person name="You F.M."/>
            <person name="Luo M.C."/>
            <person name="Dvorak J."/>
        </authorList>
    </citation>
    <scope>NUCLEOTIDE SEQUENCE [LARGE SCALE GENOMIC DNA]</scope>
    <source>
        <strain evidence="2">cv. AL8/78</strain>
    </source>
</reference>
<reference evidence="2" key="3">
    <citation type="journal article" date="2017" name="Nature">
        <title>Genome sequence of the progenitor of the wheat D genome Aegilops tauschii.</title>
        <authorList>
            <person name="Luo M.C."/>
            <person name="Gu Y.Q."/>
            <person name="Puiu D."/>
            <person name="Wang H."/>
            <person name="Twardziok S.O."/>
            <person name="Deal K.R."/>
            <person name="Huo N."/>
            <person name="Zhu T."/>
            <person name="Wang L."/>
            <person name="Wang Y."/>
            <person name="McGuire P.E."/>
            <person name="Liu S."/>
            <person name="Long H."/>
            <person name="Ramasamy R.K."/>
            <person name="Rodriguez J.C."/>
            <person name="Van S.L."/>
            <person name="Yuan L."/>
            <person name="Wang Z."/>
            <person name="Xia Z."/>
            <person name="Xiao L."/>
            <person name="Anderson O.D."/>
            <person name="Ouyang S."/>
            <person name="Liang Y."/>
            <person name="Zimin A.V."/>
            <person name="Pertea G."/>
            <person name="Qi P."/>
            <person name="Bennetzen J.L."/>
            <person name="Dai X."/>
            <person name="Dawson M.W."/>
            <person name="Muller H.G."/>
            <person name="Kugler K."/>
            <person name="Rivarola-Duarte L."/>
            <person name="Spannagl M."/>
            <person name="Mayer K.F.X."/>
            <person name="Lu F.H."/>
            <person name="Bevan M.W."/>
            <person name="Leroy P."/>
            <person name="Li P."/>
            <person name="You F.M."/>
            <person name="Sun Q."/>
            <person name="Liu Z."/>
            <person name="Lyons E."/>
            <person name="Wicker T."/>
            <person name="Salzberg S.L."/>
            <person name="Devos K.M."/>
            <person name="Dvorak J."/>
        </authorList>
    </citation>
    <scope>NUCLEOTIDE SEQUENCE [LARGE SCALE GENOMIC DNA]</scope>
    <source>
        <strain evidence="2">cv. AL8/78</strain>
    </source>
</reference>
<proteinExistence type="predicted"/>
<organism evidence="2 3">
    <name type="scientific">Aegilops tauschii subsp. strangulata</name>
    <name type="common">Goatgrass</name>
    <dbReference type="NCBI Taxonomy" id="200361"/>
    <lineage>
        <taxon>Eukaryota</taxon>
        <taxon>Viridiplantae</taxon>
        <taxon>Streptophyta</taxon>
        <taxon>Embryophyta</taxon>
        <taxon>Tracheophyta</taxon>
        <taxon>Spermatophyta</taxon>
        <taxon>Magnoliopsida</taxon>
        <taxon>Liliopsida</taxon>
        <taxon>Poales</taxon>
        <taxon>Poaceae</taxon>
        <taxon>BOP clade</taxon>
        <taxon>Pooideae</taxon>
        <taxon>Triticodae</taxon>
        <taxon>Triticeae</taxon>
        <taxon>Triticinae</taxon>
        <taxon>Aegilops</taxon>
    </lineage>
</organism>
<keyword evidence="1" id="KW-0175">Coiled coil</keyword>
<reference evidence="3" key="2">
    <citation type="journal article" date="2017" name="Nat. Plants">
        <title>The Aegilops tauschii genome reveals multiple impacts of transposons.</title>
        <authorList>
            <person name="Zhao G."/>
            <person name="Zou C."/>
            <person name="Li K."/>
            <person name="Wang K."/>
            <person name="Li T."/>
            <person name="Gao L."/>
            <person name="Zhang X."/>
            <person name="Wang H."/>
            <person name="Yang Z."/>
            <person name="Liu X."/>
            <person name="Jiang W."/>
            <person name="Mao L."/>
            <person name="Kong X."/>
            <person name="Jiao Y."/>
            <person name="Jia J."/>
        </authorList>
    </citation>
    <scope>NUCLEOTIDE SEQUENCE [LARGE SCALE GENOMIC DNA]</scope>
    <source>
        <strain evidence="3">cv. AL8/78</strain>
    </source>
</reference>
<dbReference type="PANTHER" id="PTHR37371:SF6">
    <property type="entry name" value="KINESIN-LIKE PROTEIN"/>
    <property type="match status" value="1"/>
</dbReference>
<dbReference type="AlphaFoldDB" id="A0A453TBX3"/>
<reference evidence="3" key="1">
    <citation type="journal article" date="2014" name="Science">
        <title>Ancient hybridizations among the ancestral genomes of bread wheat.</title>
        <authorList>
            <consortium name="International Wheat Genome Sequencing Consortium,"/>
            <person name="Marcussen T."/>
            <person name="Sandve S.R."/>
            <person name="Heier L."/>
            <person name="Spannagl M."/>
            <person name="Pfeifer M."/>
            <person name="Jakobsen K.S."/>
            <person name="Wulff B.B."/>
            <person name="Steuernagel B."/>
            <person name="Mayer K.F."/>
            <person name="Olsen O.A."/>
        </authorList>
    </citation>
    <scope>NUCLEOTIDE SEQUENCE [LARGE SCALE GENOMIC DNA]</scope>
    <source>
        <strain evidence="3">cv. AL8/78</strain>
    </source>
</reference>
<protein>
    <submittedName>
        <fullName evidence="2">Uncharacterized protein</fullName>
    </submittedName>
</protein>
<accession>A0A453TBX3</accession>
<feature type="coiled-coil region" evidence="1">
    <location>
        <begin position="7"/>
        <end position="41"/>
    </location>
</feature>
<dbReference type="EnsemblPlants" id="AET7Gv21331700.7">
    <property type="protein sequence ID" value="AET7Gv21331700.7"/>
    <property type="gene ID" value="AET7Gv21331700"/>
</dbReference>
<reference evidence="2" key="4">
    <citation type="submission" date="2019-03" db="UniProtKB">
        <authorList>
            <consortium name="EnsemblPlants"/>
        </authorList>
    </citation>
    <scope>IDENTIFICATION</scope>
</reference>